<dbReference type="eggNOG" id="KOG0307">
    <property type="taxonomic scope" value="Eukaryota"/>
</dbReference>
<dbReference type="InterPro" id="IPR036770">
    <property type="entry name" value="Ankyrin_rpt-contain_sf"/>
</dbReference>
<proteinExistence type="predicted"/>
<accession>S2JRD5</accession>
<sequence length="263" mass="28722">MQFADEREHTLREVAALGNVKATLHLAHSGVNLNSQHAMNGWTALHWAAHRGHEHVVTALLRSGADPLIETQKGQTALDLAANHEAAAAVLRAAVGDKVDVSVGPEPALPIVPTYMQNPDLEKTWLLPEEFSENKVENILRKQKAAELIKSPGQEVSQPTLATASASVPSPSAVAAAEEREVLVYLSHRQDDTLLGSVYLKNQSIETAIEDIKKELDGLPDAFTVSRHNGKVSIPINPKQMSKRLLDIFRNEDDVLIVVESRQ</sequence>
<keyword evidence="1" id="KW-0040">ANK repeat</keyword>
<dbReference type="PANTHER" id="PTHR24192:SF3">
    <property type="entry name" value="ANKYRIN REPEAT DOMAIN 40"/>
    <property type="match status" value="1"/>
</dbReference>
<organism evidence="2 3">
    <name type="scientific">Mucor circinelloides f. circinelloides (strain 1006PhL)</name>
    <name type="common">Mucormycosis agent</name>
    <name type="synonym">Calyptromyces circinelloides</name>
    <dbReference type="NCBI Taxonomy" id="1220926"/>
    <lineage>
        <taxon>Eukaryota</taxon>
        <taxon>Fungi</taxon>
        <taxon>Fungi incertae sedis</taxon>
        <taxon>Mucoromycota</taxon>
        <taxon>Mucoromycotina</taxon>
        <taxon>Mucoromycetes</taxon>
        <taxon>Mucorales</taxon>
        <taxon>Mucorineae</taxon>
        <taxon>Mucoraceae</taxon>
        <taxon>Mucor</taxon>
    </lineage>
</organism>
<dbReference type="SUPFAM" id="SSF48403">
    <property type="entry name" value="Ankyrin repeat"/>
    <property type="match status" value="1"/>
</dbReference>
<dbReference type="PROSITE" id="PS50088">
    <property type="entry name" value="ANK_REPEAT"/>
    <property type="match status" value="1"/>
</dbReference>
<dbReference type="InterPro" id="IPR039195">
    <property type="entry name" value="ANKRD40"/>
</dbReference>
<name>S2JRD5_MUCC1</name>
<dbReference type="EMBL" id="KE123913">
    <property type="protein sequence ID" value="EPB91077.1"/>
    <property type="molecule type" value="Genomic_DNA"/>
</dbReference>
<dbReference type="OMA" id="QNAMNGW"/>
<reference evidence="3" key="1">
    <citation type="submission" date="2013-05" db="EMBL/GenBank/DDBJ databases">
        <title>The Genome sequence of Mucor circinelloides f. circinelloides 1006PhL.</title>
        <authorList>
            <consortium name="The Broad Institute Genomics Platform"/>
            <person name="Cuomo C."/>
            <person name="Earl A."/>
            <person name="Findley K."/>
            <person name="Lee S.C."/>
            <person name="Walker B."/>
            <person name="Young S."/>
            <person name="Zeng Q."/>
            <person name="Gargeya S."/>
            <person name="Fitzgerald M."/>
            <person name="Haas B."/>
            <person name="Abouelleil A."/>
            <person name="Allen A.W."/>
            <person name="Alvarado L."/>
            <person name="Arachchi H.M."/>
            <person name="Berlin A.M."/>
            <person name="Chapman S.B."/>
            <person name="Gainer-Dewar J."/>
            <person name="Goldberg J."/>
            <person name="Griggs A."/>
            <person name="Gujja S."/>
            <person name="Hansen M."/>
            <person name="Howarth C."/>
            <person name="Imamovic A."/>
            <person name="Ireland A."/>
            <person name="Larimer J."/>
            <person name="McCowan C."/>
            <person name="Murphy C."/>
            <person name="Pearson M."/>
            <person name="Poon T.W."/>
            <person name="Priest M."/>
            <person name="Roberts A."/>
            <person name="Saif S."/>
            <person name="Shea T."/>
            <person name="Sisk P."/>
            <person name="Sykes S."/>
            <person name="Wortman J."/>
            <person name="Nusbaum C."/>
            <person name="Birren B."/>
        </authorList>
    </citation>
    <scope>NUCLEOTIDE SEQUENCE [LARGE SCALE GENOMIC DNA]</scope>
    <source>
        <strain evidence="3">1006PhL</strain>
    </source>
</reference>
<evidence type="ECO:0000313" key="2">
    <source>
        <dbReference type="EMBL" id="EPB91077.1"/>
    </source>
</evidence>
<dbReference type="InParanoid" id="S2JRD5"/>
<feature type="repeat" description="ANK" evidence="1">
    <location>
        <begin position="40"/>
        <end position="72"/>
    </location>
</feature>
<dbReference type="OrthoDB" id="539213at2759"/>
<dbReference type="STRING" id="1220926.S2JRD5"/>
<dbReference type="VEuPathDB" id="FungiDB:HMPREF1544_02146"/>
<dbReference type="Pfam" id="PF12796">
    <property type="entry name" value="Ank_2"/>
    <property type="match status" value="1"/>
</dbReference>
<dbReference type="AlphaFoldDB" id="S2JRD5"/>
<dbReference type="PANTHER" id="PTHR24192">
    <property type="entry name" value="ANKYRIN REPEAT DOMAIN 40"/>
    <property type="match status" value="1"/>
</dbReference>
<dbReference type="InterPro" id="IPR002110">
    <property type="entry name" value="Ankyrin_rpt"/>
</dbReference>
<evidence type="ECO:0000256" key="1">
    <source>
        <dbReference type="PROSITE-ProRule" id="PRU00023"/>
    </source>
</evidence>
<dbReference type="Gene3D" id="1.25.40.20">
    <property type="entry name" value="Ankyrin repeat-containing domain"/>
    <property type="match status" value="1"/>
</dbReference>
<dbReference type="PROSITE" id="PS50297">
    <property type="entry name" value="ANK_REP_REGION"/>
    <property type="match status" value="1"/>
</dbReference>
<evidence type="ECO:0000313" key="3">
    <source>
        <dbReference type="Proteomes" id="UP000014254"/>
    </source>
</evidence>
<keyword evidence="3" id="KW-1185">Reference proteome</keyword>
<protein>
    <submittedName>
        <fullName evidence="2">Uncharacterized protein</fullName>
    </submittedName>
</protein>
<dbReference type="SMART" id="SM00248">
    <property type="entry name" value="ANK"/>
    <property type="match status" value="2"/>
</dbReference>
<gene>
    <name evidence="2" type="ORF">HMPREF1544_02146</name>
</gene>
<dbReference type="Proteomes" id="UP000014254">
    <property type="component" value="Unassembled WGS sequence"/>
</dbReference>